<reference evidence="2 3" key="1">
    <citation type="submission" date="2017-05" db="EMBL/GenBank/DDBJ databases">
        <title>Genome of Polynucleobacter sp. MWH-Feld-100.</title>
        <authorList>
            <person name="Hahn M.W."/>
        </authorList>
    </citation>
    <scope>NUCLEOTIDE SEQUENCE [LARGE SCALE GENOMIC DNA]</scope>
    <source>
        <strain evidence="2 3">MWH-Feld-100</strain>
    </source>
</reference>
<gene>
    <name evidence="2" type="ORF">CBI31_06260</name>
</gene>
<dbReference type="OrthoDB" id="9800634at2"/>
<evidence type="ECO:0000313" key="3">
    <source>
        <dbReference type="Proteomes" id="UP000197528"/>
    </source>
</evidence>
<accession>A0A254PUS5</accession>
<dbReference type="InterPro" id="IPR029058">
    <property type="entry name" value="AB_hydrolase_fold"/>
</dbReference>
<dbReference type="AlphaFoldDB" id="A0A254PUS5"/>
<dbReference type="PIRSF" id="PIRSF020818">
    <property type="entry name" value="PHB_depoly_PhaZ"/>
    <property type="match status" value="1"/>
</dbReference>
<organism evidence="2 3">
    <name type="scientific">Polynucleobacter campilacus</name>
    <dbReference type="NCBI Taxonomy" id="1743163"/>
    <lineage>
        <taxon>Bacteria</taxon>
        <taxon>Pseudomonadati</taxon>
        <taxon>Pseudomonadota</taxon>
        <taxon>Betaproteobacteria</taxon>
        <taxon>Burkholderiales</taxon>
        <taxon>Burkholderiaceae</taxon>
        <taxon>Polynucleobacter</taxon>
    </lineage>
</organism>
<sequence length="425" mass="48396">MLYLLQNTIASSIRPMRQSLRIVRATLNSAANPFINTELHKSNLAWLDVIEQLSGAHLKPEWGIHETEVNGGAVEIQDEIVLKRTYCQLVHFKKVATKLHQPKLLIVAPYSGHFATLLRGTVEAMLPEHDVYITDWFDCKNIPTNQDRFNLNDFIDYLIDFLHFLGPKTHVLAVCQPTVAALATTAIMSDWGDRCQPCSLTLIAGPIDTRVNPTKVNEFAKSHDLEWFEKNLIQPVPPPFLGMGRRVYPGFLQLNSFMAMNSDRHAISIDAMHEALVRGNEEEAHRRKAFYDEYLSVMDLTEEFYLQTIKEVFQEHSLPQGKMMSRWHQVDTKHIRKSYLMVIEGEEDDICGVGQTKAAFDITPNLPEKHKRYELIQGVGHYGTFNGAVFRRTIAPMITQFIQDADQHHEVTVSPSQVTTTGDQS</sequence>
<dbReference type="RefSeq" id="WP_161491190.1">
    <property type="nucleotide sequence ID" value="NZ_NGUP01000003.1"/>
</dbReference>
<proteinExistence type="predicted"/>
<dbReference type="NCBIfam" id="TIGR01849">
    <property type="entry name" value="PHB_depoly_PhaZ"/>
    <property type="match status" value="1"/>
</dbReference>
<dbReference type="InterPro" id="IPR009656">
    <property type="entry name" value="PHB_depo_C"/>
</dbReference>
<dbReference type="Gene3D" id="3.40.50.1820">
    <property type="entry name" value="alpha/beta hydrolase"/>
    <property type="match status" value="1"/>
</dbReference>
<dbReference type="PANTHER" id="PTHR36837:SF4">
    <property type="entry name" value="BLR0908 PROTEIN"/>
    <property type="match status" value="1"/>
</dbReference>
<keyword evidence="3" id="KW-1185">Reference proteome</keyword>
<dbReference type="InterPro" id="IPR051321">
    <property type="entry name" value="PHA/PHB_synthase"/>
</dbReference>
<dbReference type="SUPFAM" id="SSF53474">
    <property type="entry name" value="alpha/beta-Hydrolases"/>
    <property type="match status" value="1"/>
</dbReference>
<dbReference type="Pfam" id="PF06850">
    <property type="entry name" value="PHB_depo_C"/>
    <property type="match status" value="1"/>
</dbReference>
<evidence type="ECO:0000313" key="2">
    <source>
        <dbReference type="EMBL" id="OWS70293.1"/>
    </source>
</evidence>
<dbReference type="EMBL" id="NGUP01000003">
    <property type="protein sequence ID" value="OWS70293.1"/>
    <property type="molecule type" value="Genomic_DNA"/>
</dbReference>
<feature type="domain" description="PHB de-polymerase C-terminal" evidence="1">
    <location>
        <begin position="204"/>
        <end position="405"/>
    </location>
</feature>
<evidence type="ECO:0000259" key="1">
    <source>
        <dbReference type="Pfam" id="PF06850"/>
    </source>
</evidence>
<name>A0A254PUS5_9BURK</name>
<dbReference type="Proteomes" id="UP000197528">
    <property type="component" value="Unassembled WGS sequence"/>
</dbReference>
<dbReference type="PANTHER" id="PTHR36837">
    <property type="entry name" value="POLY(3-HYDROXYALKANOATE) POLYMERASE SUBUNIT PHAC"/>
    <property type="match status" value="1"/>
</dbReference>
<dbReference type="InterPro" id="IPR010915">
    <property type="entry name" value="PHB_depoly_PhaZ"/>
</dbReference>
<comment type="caution">
    <text evidence="2">The sequence shown here is derived from an EMBL/GenBank/DDBJ whole genome shotgun (WGS) entry which is preliminary data.</text>
</comment>
<protein>
    <submittedName>
        <fullName evidence="2">Poly(3-hydroxybutyrate) depolymerase</fullName>
    </submittedName>
</protein>